<gene>
    <name evidence="2" type="ORF">PVIIG_00459</name>
</gene>
<feature type="transmembrane region" description="Helical" evidence="1">
    <location>
        <begin position="54"/>
        <end position="77"/>
    </location>
</feature>
<keyword evidence="1" id="KW-0812">Transmembrane</keyword>
<dbReference type="InterPro" id="IPR021626">
    <property type="entry name" value="PfUIS3"/>
</dbReference>
<dbReference type="AlphaFoldDB" id="A0A0J9S4Y0"/>
<evidence type="ECO:0000313" key="3">
    <source>
        <dbReference type="Proteomes" id="UP000053562"/>
    </source>
</evidence>
<evidence type="ECO:0000256" key="1">
    <source>
        <dbReference type="SAM" id="Phobius"/>
    </source>
</evidence>
<name>A0A0J9S4Y0_PLAVI</name>
<sequence length="213" mass="25052">MNISKIFAFFFLLCATEKLLIVCASRILSSIEKDLAPLKNIDDTLAEKNRKKKIYYSLISSGIFVFVAIALGIGFYINEKEEEYYFKKYALFRDKRFQFENPRDGQVPSTSREYVEPPGINKVNIKGPLVENTNENDVPIKKFNIFLDNARIAMRHHFSNLSQPQQEYYLNDRDYIRKVVQSLEERRNVHLSRMQEDMAVLNMEDFLQKISKE</sequence>
<organism evidence="2 3">
    <name type="scientific">Plasmodium vivax India VII</name>
    <dbReference type="NCBI Taxonomy" id="1077284"/>
    <lineage>
        <taxon>Eukaryota</taxon>
        <taxon>Sar</taxon>
        <taxon>Alveolata</taxon>
        <taxon>Apicomplexa</taxon>
        <taxon>Aconoidasida</taxon>
        <taxon>Haemosporida</taxon>
        <taxon>Plasmodiidae</taxon>
        <taxon>Plasmodium</taxon>
        <taxon>Plasmodium (Plasmodium)</taxon>
    </lineage>
</organism>
<dbReference type="InterPro" id="IPR006389">
    <property type="entry name" value="Early_transc_mb_plasmodium"/>
</dbReference>
<dbReference type="InterPro" id="IPR038403">
    <property type="entry name" value="PfUIS3_sf"/>
</dbReference>
<reference evidence="2 3" key="1">
    <citation type="submission" date="2011-08" db="EMBL/GenBank/DDBJ databases">
        <title>The Genome Sequence of Plasmodium vivax India VII.</title>
        <authorList>
            <consortium name="The Broad Institute Genome Sequencing Platform"/>
            <consortium name="The Broad Institute Genome Sequencing Center for Infectious Disease"/>
            <person name="Neafsey D."/>
            <person name="Carlton J."/>
            <person name="Barnwell J."/>
            <person name="Collins W."/>
            <person name="Escalante A."/>
            <person name="Mullikin J."/>
            <person name="Saul A."/>
            <person name="Guigo R."/>
            <person name="Camara F."/>
            <person name="Young S.K."/>
            <person name="Zeng Q."/>
            <person name="Gargeya S."/>
            <person name="Fitzgerald M."/>
            <person name="Haas B."/>
            <person name="Abouelleil A."/>
            <person name="Alvarado L."/>
            <person name="Arachchi H.M."/>
            <person name="Berlin A."/>
            <person name="Brown A."/>
            <person name="Chapman S.B."/>
            <person name="Chen Z."/>
            <person name="Dunbar C."/>
            <person name="Freedman E."/>
            <person name="Gearin G."/>
            <person name="Gellesch M."/>
            <person name="Goldberg J."/>
            <person name="Griggs A."/>
            <person name="Gujja S."/>
            <person name="Heiman D."/>
            <person name="Howarth C."/>
            <person name="Larson L."/>
            <person name="Lui A."/>
            <person name="MacDonald P.J.P."/>
            <person name="Montmayeur A."/>
            <person name="Murphy C."/>
            <person name="Neiman D."/>
            <person name="Pearson M."/>
            <person name="Priest M."/>
            <person name="Roberts A."/>
            <person name="Saif S."/>
            <person name="Shea T."/>
            <person name="Shenoy N."/>
            <person name="Sisk P."/>
            <person name="Stolte C."/>
            <person name="Sykes S."/>
            <person name="Wortman J."/>
            <person name="Nusbaum C."/>
            <person name="Birren B."/>
        </authorList>
    </citation>
    <scope>NUCLEOTIDE SEQUENCE [LARGE SCALE GENOMIC DNA]</scope>
    <source>
        <strain evidence="2 3">India VII</strain>
    </source>
</reference>
<keyword evidence="1" id="KW-0472">Membrane</keyword>
<protein>
    <submittedName>
        <fullName evidence="2">Early transcribed membrane protein (Etramp)</fullName>
    </submittedName>
</protein>
<dbReference type="Pfam" id="PF09716">
    <property type="entry name" value="ETRAMP"/>
    <property type="match status" value="1"/>
</dbReference>
<dbReference type="NCBIfam" id="TIGR01495">
    <property type="entry name" value="ETRAMP"/>
    <property type="match status" value="1"/>
</dbReference>
<evidence type="ECO:0000313" key="2">
    <source>
        <dbReference type="EMBL" id="KMZ77771.1"/>
    </source>
</evidence>
<keyword evidence="1" id="KW-1133">Transmembrane helix</keyword>
<dbReference type="Gene3D" id="1.20.58.1330">
    <property type="entry name" value="Plasmodium falciparum UIS3 membrane protein"/>
    <property type="match status" value="1"/>
</dbReference>
<accession>A0A0J9S4Y0</accession>
<dbReference type="EMBL" id="KQ234376">
    <property type="protein sequence ID" value="KMZ77771.1"/>
    <property type="molecule type" value="Genomic_DNA"/>
</dbReference>
<dbReference type="Pfam" id="PF11567">
    <property type="entry name" value="PfUIS3"/>
    <property type="match status" value="1"/>
</dbReference>
<dbReference type="OrthoDB" id="369758at2759"/>
<proteinExistence type="predicted"/>
<dbReference type="Proteomes" id="UP000053562">
    <property type="component" value="Unassembled WGS sequence"/>
</dbReference>